<accession>A0A427XLW1</accession>
<name>A0A427XLW1_9TREE</name>
<dbReference type="RefSeq" id="XP_028474965.1">
    <property type="nucleotide sequence ID" value="XM_028624797.1"/>
</dbReference>
<dbReference type="Proteomes" id="UP000279236">
    <property type="component" value="Unassembled WGS sequence"/>
</dbReference>
<evidence type="ECO:0000313" key="1">
    <source>
        <dbReference type="EMBL" id="RSH79856.1"/>
    </source>
</evidence>
<comment type="caution">
    <text evidence="1">The sequence shown here is derived from an EMBL/GenBank/DDBJ whole genome shotgun (WGS) entry which is preliminary data.</text>
</comment>
<keyword evidence="2" id="KW-1185">Reference proteome</keyword>
<gene>
    <name evidence="1" type="ORF">EHS24_009519</name>
</gene>
<organism evidence="1 2">
    <name type="scientific">Apiotrichum porosum</name>
    <dbReference type="NCBI Taxonomy" id="105984"/>
    <lineage>
        <taxon>Eukaryota</taxon>
        <taxon>Fungi</taxon>
        <taxon>Dikarya</taxon>
        <taxon>Basidiomycota</taxon>
        <taxon>Agaricomycotina</taxon>
        <taxon>Tremellomycetes</taxon>
        <taxon>Trichosporonales</taxon>
        <taxon>Trichosporonaceae</taxon>
        <taxon>Apiotrichum</taxon>
    </lineage>
</organism>
<evidence type="ECO:0008006" key="3">
    <source>
        <dbReference type="Google" id="ProtNLM"/>
    </source>
</evidence>
<dbReference type="AlphaFoldDB" id="A0A427XLW1"/>
<dbReference type="EMBL" id="RSCE01000009">
    <property type="protein sequence ID" value="RSH79856.1"/>
    <property type="molecule type" value="Genomic_DNA"/>
</dbReference>
<protein>
    <recommendedName>
        <fullName evidence="3">F-box domain-containing protein</fullName>
    </recommendedName>
</protein>
<proteinExistence type="predicted"/>
<sequence>MSSSSNFILLMYPHLMKAILEYSDIDCLLLWRDTRHSFREMVDKTLYRHAVILCTGHETDNARRVLRLIDMTLLTHNREAALQPFFLSTAAVCTTRVLDVRTRPNGVEFPSIQVVRRHQFLSMSVIPSAPVIVNLISQKSYVEQLPRATTHMPASRVHKADKYVLSAYFDNLTPARIFLMSLHIPHFDHPVETAIILSYGPLYRGEWSQIVLESWTMLHTAGWWATAGMPLRRFRWVLEAAL</sequence>
<dbReference type="GeneID" id="39594062"/>
<evidence type="ECO:0000313" key="2">
    <source>
        <dbReference type="Proteomes" id="UP000279236"/>
    </source>
</evidence>
<reference evidence="1 2" key="1">
    <citation type="submission" date="2018-11" db="EMBL/GenBank/DDBJ databases">
        <title>Genome sequence of Apiotrichum porosum DSM 27194.</title>
        <authorList>
            <person name="Aliyu H."/>
            <person name="Gorte O."/>
            <person name="Ochsenreither K."/>
        </authorList>
    </citation>
    <scope>NUCLEOTIDE SEQUENCE [LARGE SCALE GENOMIC DNA]</scope>
    <source>
        <strain evidence="1 2">DSM 27194</strain>
    </source>
</reference>